<accession>A0A645GQK5</accession>
<keyword evidence="4" id="KW-0998">Cell outer membrane</keyword>
<evidence type="ECO:0000313" key="6">
    <source>
        <dbReference type="EMBL" id="MPN29178.1"/>
    </source>
</evidence>
<evidence type="ECO:0000256" key="3">
    <source>
        <dbReference type="ARBA" id="ARBA00023136"/>
    </source>
</evidence>
<evidence type="ECO:0000256" key="4">
    <source>
        <dbReference type="ARBA" id="ARBA00023237"/>
    </source>
</evidence>
<gene>
    <name evidence="6" type="ORF">SDC9_176629</name>
</gene>
<keyword evidence="3" id="KW-0472">Membrane</keyword>
<sequence length="123" mass="14179">MLSSPVMLRWGEVLLNRAEAYAKLGKETEALADVNVIRQRAGLSGDALFTTHNIKERGYGSALDVVLDERRLELAFEGHRMFDLYRNKKDMDRRFAGVQPWEIVKYDDSKIQYPIPFDETSVK</sequence>
<dbReference type="InterPro" id="IPR011990">
    <property type="entry name" value="TPR-like_helical_dom_sf"/>
</dbReference>
<keyword evidence="2" id="KW-0732">Signal</keyword>
<dbReference type="EMBL" id="VSSQ01079748">
    <property type="protein sequence ID" value="MPN29178.1"/>
    <property type="molecule type" value="Genomic_DNA"/>
</dbReference>
<dbReference type="Gene3D" id="1.25.40.900">
    <property type="match status" value="1"/>
</dbReference>
<proteinExistence type="predicted"/>
<organism evidence="6">
    <name type="scientific">bioreactor metagenome</name>
    <dbReference type="NCBI Taxonomy" id="1076179"/>
    <lineage>
        <taxon>unclassified sequences</taxon>
        <taxon>metagenomes</taxon>
        <taxon>ecological metagenomes</taxon>
    </lineage>
</organism>
<dbReference type="GO" id="GO:0009279">
    <property type="term" value="C:cell outer membrane"/>
    <property type="evidence" value="ECO:0007669"/>
    <property type="project" value="UniProtKB-SubCell"/>
</dbReference>
<feature type="domain" description="RagB/SusD" evidence="5">
    <location>
        <begin position="7"/>
        <end position="101"/>
    </location>
</feature>
<dbReference type="Pfam" id="PF07980">
    <property type="entry name" value="SusD_RagB"/>
    <property type="match status" value="1"/>
</dbReference>
<comment type="subcellular location">
    <subcellularLocation>
        <location evidence="1">Cell outer membrane</location>
    </subcellularLocation>
</comment>
<evidence type="ECO:0000256" key="2">
    <source>
        <dbReference type="ARBA" id="ARBA00022729"/>
    </source>
</evidence>
<reference evidence="6" key="1">
    <citation type="submission" date="2019-08" db="EMBL/GenBank/DDBJ databases">
        <authorList>
            <person name="Kucharzyk K."/>
            <person name="Murdoch R.W."/>
            <person name="Higgins S."/>
            <person name="Loffler F."/>
        </authorList>
    </citation>
    <scope>NUCLEOTIDE SEQUENCE</scope>
</reference>
<protein>
    <recommendedName>
        <fullName evidence="5">RagB/SusD domain-containing protein</fullName>
    </recommendedName>
</protein>
<dbReference type="AlphaFoldDB" id="A0A645GQK5"/>
<evidence type="ECO:0000256" key="1">
    <source>
        <dbReference type="ARBA" id="ARBA00004442"/>
    </source>
</evidence>
<dbReference type="Gene3D" id="1.25.40.390">
    <property type="match status" value="1"/>
</dbReference>
<name>A0A645GQK5_9ZZZZ</name>
<dbReference type="InterPro" id="IPR012944">
    <property type="entry name" value="SusD_RagB_dom"/>
</dbReference>
<dbReference type="SUPFAM" id="SSF48452">
    <property type="entry name" value="TPR-like"/>
    <property type="match status" value="1"/>
</dbReference>
<evidence type="ECO:0000259" key="5">
    <source>
        <dbReference type="Pfam" id="PF07980"/>
    </source>
</evidence>
<comment type="caution">
    <text evidence="6">The sequence shown here is derived from an EMBL/GenBank/DDBJ whole genome shotgun (WGS) entry which is preliminary data.</text>
</comment>